<protein>
    <submittedName>
        <fullName evidence="1">Uncharacterized protein</fullName>
    </submittedName>
</protein>
<gene>
    <name evidence="1" type="ORF">SAMN03097708_00211</name>
</gene>
<evidence type="ECO:0000313" key="1">
    <source>
        <dbReference type="EMBL" id="SCZ49617.1"/>
    </source>
</evidence>
<dbReference type="AlphaFoldDB" id="A0A1G5PJD4"/>
<dbReference type="EMBL" id="FMWD01000001">
    <property type="protein sequence ID" value="SCZ49617.1"/>
    <property type="molecule type" value="Genomic_DNA"/>
</dbReference>
<accession>A0A1G5PJD4</accession>
<evidence type="ECO:0000313" key="2">
    <source>
        <dbReference type="Proteomes" id="UP000199648"/>
    </source>
</evidence>
<organism evidence="1 2">
    <name type="scientific">Thiohalomonas denitrificans</name>
    <dbReference type="NCBI Taxonomy" id="415747"/>
    <lineage>
        <taxon>Bacteria</taxon>
        <taxon>Pseudomonadati</taxon>
        <taxon>Pseudomonadota</taxon>
        <taxon>Gammaproteobacteria</taxon>
        <taxon>Thiohalomonadales</taxon>
        <taxon>Thiohalomonadaceae</taxon>
        <taxon>Thiohalomonas</taxon>
    </lineage>
</organism>
<reference evidence="1 2" key="1">
    <citation type="submission" date="2016-10" db="EMBL/GenBank/DDBJ databases">
        <authorList>
            <person name="de Groot N.N."/>
        </authorList>
    </citation>
    <scope>NUCLEOTIDE SEQUENCE [LARGE SCALE GENOMIC DNA]</scope>
    <source>
        <strain evidence="1 2">HLD2</strain>
    </source>
</reference>
<dbReference type="RefSeq" id="WP_092991714.1">
    <property type="nucleotide sequence ID" value="NZ_FMWD01000001.1"/>
</dbReference>
<proteinExistence type="predicted"/>
<dbReference type="Proteomes" id="UP000199648">
    <property type="component" value="Unassembled WGS sequence"/>
</dbReference>
<name>A0A1G5PJD4_9GAMM</name>
<keyword evidence="2" id="KW-1185">Reference proteome</keyword>
<dbReference type="OrthoDB" id="6386778at2"/>
<sequence length="106" mass="12598">MILAMKPPRAQDYVALLRLYRTDLRQVRETGGNRFELLFLQVIRLLEEPSPFNQTLPTPFLDVARRYSRGELHTKSHFAQDENRQFFLSDLYDYLRIQTGPNKRKA</sequence>